<keyword evidence="2" id="KW-1185">Reference proteome</keyword>
<reference evidence="1 2" key="1">
    <citation type="submission" date="2019-03" db="EMBL/GenBank/DDBJ databases">
        <authorList>
            <person name="Kim H."/>
            <person name="Yu S.-M."/>
        </authorList>
    </citation>
    <scope>NUCLEOTIDE SEQUENCE [LARGE SCALE GENOMIC DNA]</scope>
    <source>
        <strain evidence="1 2">NBC122</strain>
    </source>
</reference>
<dbReference type="Proteomes" id="UP000294419">
    <property type="component" value="Chromosome"/>
</dbReference>
<dbReference type="AlphaFoldDB" id="A0A4P6ZIE6"/>
<evidence type="ECO:0000313" key="1">
    <source>
        <dbReference type="EMBL" id="QBO59630.1"/>
    </source>
</evidence>
<accession>A0A4P6ZIE6</accession>
<organism evidence="1 2">
    <name type="scientific">Chryseobacterium salivictor</name>
    <dbReference type="NCBI Taxonomy" id="2547600"/>
    <lineage>
        <taxon>Bacteria</taxon>
        <taxon>Pseudomonadati</taxon>
        <taxon>Bacteroidota</taxon>
        <taxon>Flavobacteriia</taxon>
        <taxon>Flavobacteriales</taxon>
        <taxon>Weeksellaceae</taxon>
        <taxon>Chryseobacterium group</taxon>
        <taxon>Chryseobacterium</taxon>
    </lineage>
</organism>
<dbReference type="KEGG" id="csal:NBC122_02829"/>
<proteinExistence type="predicted"/>
<gene>
    <name evidence="1" type="ORF">NBC122_02829</name>
</gene>
<evidence type="ECO:0000313" key="2">
    <source>
        <dbReference type="Proteomes" id="UP000294419"/>
    </source>
</evidence>
<protein>
    <submittedName>
        <fullName evidence="1">Uncharacterized protein</fullName>
    </submittedName>
</protein>
<dbReference type="EMBL" id="CP037954">
    <property type="protein sequence ID" value="QBO59630.1"/>
    <property type="molecule type" value="Genomic_DNA"/>
</dbReference>
<sequence>MPDAKVIKGDMEHSNMSHLVTEVIQEKAPVSDK</sequence>
<name>A0A4P6ZIE6_9FLAO</name>